<reference evidence="4 5" key="1">
    <citation type="submission" date="2019-05" db="EMBL/GenBank/DDBJ databases">
        <title>Roseovarius bejariae sp. nov., a moderately halophylic bacterium isolated from a saline soil in Rambla Salada (Murcia).</title>
        <authorList>
            <person name="Castro D.J."/>
            <person name="Gomez-Altuve A."/>
            <person name="Reina J.C."/>
            <person name="Rodriguez M."/>
            <person name="Sampedro I."/>
            <person name="Llamas I."/>
            <person name="Martinez-Checa F."/>
        </authorList>
    </citation>
    <scope>NUCLEOTIDE SEQUENCE [LARGE SCALE GENOMIC DNA]</scope>
    <source>
        <strain evidence="4 5">A21</strain>
    </source>
</reference>
<feature type="region of interest" description="Disordered" evidence="1">
    <location>
        <begin position="77"/>
        <end position="99"/>
    </location>
</feature>
<dbReference type="Gene3D" id="3.10.350.10">
    <property type="entry name" value="LysM domain"/>
    <property type="match status" value="1"/>
</dbReference>
<evidence type="ECO:0000313" key="5">
    <source>
        <dbReference type="Proteomes" id="UP000564704"/>
    </source>
</evidence>
<feature type="transmembrane region" description="Helical" evidence="2">
    <location>
        <begin position="21"/>
        <end position="42"/>
    </location>
</feature>
<sequence>MMQGQSRIIPGPPVPRSKDYRMIRIVLIFAGFLSVTIALIMLQPSGPRQTAALGADIPDTDPTVTRQDTALETLTDVAPTPDIDTNKTAAQPTPETTTRPKTETLETMVLSALKQGQSEDYITALVNDAADKGKVQVPDNLITSEGRVDTSALLATLTQSAKPTTYTHTVSPGDTLASISYRYYGRTEHGPAIMAANPDLLPSEAHLTTGQDIVIPKLQ</sequence>
<organism evidence="4 5">
    <name type="scientific">Roseovarius bejariae</name>
    <dbReference type="NCBI Taxonomy" id="2576383"/>
    <lineage>
        <taxon>Bacteria</taxon>
        <taxon>Pseudomonadati</taxon>
        <taxon>Pseudomonadota</taxon>
        <taxon>Alphaproteobacteria</taxon>
        <taxon>Rhodobacterales</taxon>
        <taxon>Roseobacteraceae</taxon>
        <taxon>Roseovarius</taxon>
    </lineage>
</organism>
<keyword evidence="2" id="KW-0472">Membrane</keyword>
<dbReference type="InterPro" id="IPR018392">
    <property type="entry name" value="LysM"/>
</dbReference>
<dbReference type="CDD" id="cd00118">
    <property type="entry name" value="LysM"/>
    <property type="match status" value="1"/>
</dbReference>
<accession>A0A844CSM6</accession>
<evidence type="ECO:0000256" key="2">
    <source>
        <dbReference type="SAM" id="Phobius"/>
    </source>
</evidence>
<name>A0A844CSM6_9RHOB</name>
<dbReference type="OrthoDB" id="370541at2"/>
<evidence type="ECO:0000259" key="3">
    <source>
        <dbReference type="PROSITE" id="PS51782"/>
    </source>
</evidence>
<dbReference type="InterPro" id="IPR036779">
    <property type="entry name" value="LysM_dom_sf"/>
</dbReference>
<gene>
    <name evidence="4" type="ORF">FDP25_06105</name>
</gene>
<dbReference type="AlphaFoldDB" id="A0A844CSM6"/>
<dbReference type="PROSITE" id="PS51782">
    <property type="entry name" value="LYSM"/>
    <property type="match status" value="1"/>
</dbReference>
<keyword evidence="2" id="KW-0812">Transmembrane</keyword>
<feature type="domain" description="LysM" evidence="3">
    <location>
        <begin position="166"/>
        <end position="215"/>
    </location>
</feature>
<protein>
    <submittedName>
        <fullName evidence="4">LysM peptidoglycan-binding domain-containing protein</fullName>
    </submittedName>
</protein>
<comment type="caution">
    <text evidence="4">The sequence shown here is derived from an EMBL/GenBank/DDBJ whole genome shotgun (WGS) entry which is preliminary data.</text>
</comment>
<dbReference type="SUPFAM" id="SSF54106">
    <property type="entry name" value="LysM domain"/>
    <property type="match status" value="1"/>
</dbReference>
<dbReference type="Pfam" id="PF05489">
    <property type="entry name" value="Phage_tail_X"/>
    <property type="match status" value="1"/>
</dbReference>
<evidence type="ECO:0000256" key="1">
    <source>
        <dbReference type="SAM" id="MobiDB-lite"/>
    </source>
</evidence>
<proteinExistence type="predicted"/>
<dbReference type="EMBL" id="SZWE01000001">
    <property type="protein sequence ID" value="MRU14999.1"/>
    <property type="molecule type" value="Genomic_DNA"/>
</dbReference>
<dbReference type="Proteomes" id="UP000564704">
    <property type="component" value="Unassembled WGS sequence"/>
</dbReference>
<keyword evidence="5" id="KW-1185">Reference proteome</keyword>
<evidence type="ECO:0000313" key="4">
    <source>
        <dbReference type="EMBL" id="MRU14999.1"/>
    </source>
</evidence>
<keyword evidence="2" id="KW-1133">Transmembrane helix</keyword>
<dbReference type="SMART" id="SM00257">
    <property type="entry name" value="LysM"/>
    <property type="match status" value="1"/>
</dbReference>
<dbReference type="InterPro" id="IPR008861">
    <property type="entry name" value="GpX-like"/>
</dbReference>